<comment type="caution">
    <text evidence="1">The sequence shown here is derived from an EMBL/GenBank/DDBJ whole genome shotgun (WGS) entry which is preliminary data.</text>
</comment>
<proteinExistence type="predicted"/>
<evidence type="ECO:0008006" key="3">
    <source>
        <dbReference type="Google" id="ProtNLM"/>
    </source>
</evidence>
<dbReference type="InterPro" id="IPR052912">
    <property type="entry name" value="UPF0111_domain"/>
</dbReference>
<protein>
    <recommendedName>
        <fullName evidence="3">Nuclease PIN</fullName>
    </recommendedName>
</protein>
<dbReference type="PANTHER" id="PTHR37298:SF1">
    <property type="entry name" value="UPF0111 PROTEIN YKAA"/>
    <property type="match status" value="1"/>
</dbReference>
<dbReference type="OrthoDB" id="9797568at2"/>
<evidence type="ECO:0000313" key="2">
    <source>
        <dbReference type="Proteomes" id="UP000323856"/>
    </source>
</evidence>
<name>A0A5B0E3U8_9MICC</name>
<dbReference type="Gene3D" id="1.20.58.220">
    <property type="entry name" value="Phosphate transport system protein phou homolog 2, domain 2"/>
    <property type="match status" value="1"/>
</dbReference>
<dbReference type="EMBL" id="VOBL01000024">
    <property type="protein sequence ID" value="KAA0973553.1"/>
    <property type="molecule type" value="Genomic_DNA"/>
</dbReference>
<dbReference type="AlphaFoldDB" id="A0A5B0E3U8"/>
<dbReference type="PANTHER" id="PTHR37298">
    <property type="entry name" value="UPF0111 PROTEIN YKAA"/>
    <property type="match status" value="1"/>
</dbReference>
<gene>
    <name evidence="1" type="ORF">FQ154_17780</name>
</gene>
<accession>A0A5B0E3U8</accession>
<organism evidence="1 2">
    <name type="scientific">Paeniglutamicibacter gangotriensis</name>
    <dbReference type="NCBI Taxonomy" id="254787"/>
    <lineage>
        <taxon>Bacteria</taxon>
        <taxon>Bacillati</taxon>
        <taxon>Actinomycetota</taxon>
        <taxon>Actinomycetes</taxon>
        <taxon>Micrococcales</taxon>
        <taxon>Micrococcaceae</taxon>
        <taxon>Paeniglutamicibacter</taxon>
    </lineage>
</organism>
<reference evidence="1 2" key="1">
    <citation type="submission" date="2019-07" db="EMBL/GenBank/DDBJ databases">
        <title>Analysis of the biochemical properties, biological activity and biotechnological potential of siderophores and biosurfactants produced by Antarctic psychrotolerant bacteria.</title>
        <authorList>
            <person name="Styczynski M."/>
            <person name="Krucon T."/>
            <person name="Decewicz P."/>
            <person name="Dziewit L."/>
        </authorList>
    </citation>
    <scope>NUCLEOTIDE SEQUENCE [LARGE SCALE GENOMIC DNA]</scope>
    <source>
        <strain evidence="1 2">ANT_H27</strain>
    </source>
</reference>
<dbReference type="Proteomes" id="UP000323856">
    <property type="component" value="Unassembled WGS sequence"/>
</dbReference>
<sequence length="206" mass="23223">MFVKFRLFPSDTRGLELLRDLATEVHQCVGVLSEMLGSDEDRDLHLEALNASEVKTTDLHYAVLTHLRTSYVNPLPREDVYTFSRLLHEAVEQLSGAGVLIGHLGNRQLSHRAAEQLELIGRQAELTTQALGQLQRLDDLEDLWLDLVRISKRAHRTHRTWIGEIGELSKAGTIIRHRSVAEQFLVAAQSLRAVADHLGRVLVKES</sequence>
<dbReference type="InterPro" id="IPR038078">
    <property type="entry name" value="PhoU-like_sf"/>
</dbReference>
<evidence type="ECO:0000313" key="1">
    <source>
        <dbReference type="EMBL" id="KAA0973553.1"/>
    </source>
</evidence>